<dbReference type="OrthoDB" id="467142at2"/>
<protein>
    <recommendedName>
        <fullName evidence="3">DUF2281 domain-containing protein</fullName>
    </recommendedName>
</protein>
<accession>A0A2T1C684</accession>
<organism evidence="1 2">
    <name type="scientific">Merismopedia glauca CCAP 1448/3</name>
    <dbReference type="NCBI Taxonomy" id="1296344"/>
    <lineage>
        <taxon>Bacteria</taxon>
        <taxon>Bacillati</taxon>
        <taxon>Cyanobacteriota</taxon>
        <taxon>Cyanophyceae</taxon>
        <taxon>Synechococcales</taxon>
        <taxon>Merismopediaceae</taxon>
        <taxon>Merismopedia</taxon>
    </lineage>
</organism>
<sequence length="80" mass="9224">MSPEQDLLTKWRSLSPNKQEEVLDFVEFLYLKNSADRASLGKRLRQLRAEIVASGEPLLTRDEVEREIAHRRGGLQETDS</sequence>
<name>A0A2T1C684_9CYAN</name>
<evidence type="ECO:0000313" key="2">
    <source>
        <dbReference type="Proteomes" id="UP000238762"/>
    </source>
</evidence>
<evidence type="ECO:0008006" key="3">
    <source>
        <dbReference type="Google" id="ProtNLM"/>
    </source>
</evidence>
<evidence type="ECO:0000313" key="1">
    <source>
        <dbReference type="EMBL" id="PSB03771.1"/>
    </source>
</evidence>
<reference evidence="1 2" key="2">
    <citation type="submission" date="2018-03" db="EMBL/GenBank/DDBJ databases">
        <title>The ancient ancestry and fast evolution of plastids.</title>
        <authorList>
            <person name="Moore K.R."/>
            <person name="Magnabosco C."/>
            <person name="Momper L."/>
            <person name="Gold D.A."/>
            <person name="Bosak T."/>
            <person name="Fournier G.P."/>
        </authorList>
    </citation>
    <scope>NUCLEOTIDE SEQUENCE [LARGE SCALE GENOMIC DNA]</scope>
    <source>
        <strain evidence="1 2">CCAP 1448/3</strain>
    </source>
</reference>
<comment type="caution">
    <text evidence="1">The sequence shown here is derived from an EMBL/GenBank/DDBJ whole genome shotgun (WGS) entry which is preliminary data.</text>
</comment>
<dbReference type="Proteomes" id="UP000238762">
    <property type="component" value="Unassembled WGS sequence"/>
</dbReference>
<dbReference type="RefSeq" id="WP_106287944.1">
    <property type="nucleotide sequence ID" value="NZ_CAWNTC010000243.1"/>
</dbReference>
<dbReference type="AlphaFoldDB" id="A0A2T1C684"/>
<proteinExistence type="predicted"/>
<gene>
    <name evidence="1" type="ORF">C7B64_07095</name>
</gene>
<reference evidence="1 2" key="1">
    <citation type="submission" date="2018-02" db="EMBL/GenBank/DDBJ databases">
        <authorList>
            <person name="Cohen D.B."/>
            <person name="Kent A.D."/>
        </authorList>
    </citation>
    <scope>NUCLEOTIDE SEQUENCE [LARGE SCALE GENOMIC DNA]</scope>
    <source>
        <strain evidence="1 2">CCAP 1448/3</strain>
    </source>
</reference>
<dbReference type="EMBL" id="PVWJ01000025">
    <property type="protein sequence ID" value="PSB03771.1"/>
    <property type="molecule type" value="Genomic_DNA"/>
</dbReference>
<keyword evidence="2" id="KW-1185">Reference proteome</keyword>